<evidence type="ECO:0000256" key="14">
    <source>
        <dbReference type="ARBA" id="ARBA00033080"/>
    </source>
</evidence>
<evidence type="ECO:0000256" key="5">
    <source>
        <dbReference type="ARBA" id="ARBA00021745"/>
    </source>
</evidence>
<evidence type="ECO:0000313" key="18">
    <source>
        <dbReference type="EMBL" id="KHN72828.1"/>
    </source>
</evidence>
<dbReference type="AlphaFoldDB" id="A0A0B2UTW6"/>
<dbReference type="GO" id="GO:0007219">
    <property type="term" value="P:Notch signaling pathway"/>
    <property type="evidence" value="ECO:0007669"/>
    <property type="project" value="UniProtKB-KW"/>
</dbReference>
<evidence type="ECO:0000313" key="19">
    <source>
        <dbReference type="Proteomes" id="UP000031036"/>
    </source>
</evidence>
<evidence type="ECO:0000256" key="10">
    <source>
        <dbReference type="ARBA" id="ARBA00023157"/>
    </source>
</evidence>
<evidence type="ECO:0000256" key="7">
    <source>
        <dbReference type="ARBA" id="ARBA00022679"/>
    </source>
</evidence>
<sequence>MLLAVHLSILLLVVSSYEVDSNGYVVFCPCMGRFGNQIEQLLGSMAFAKALNRTLVLPPFVEYHPGQPNATMIDFEKYFLLKPMEEAQNVITMRKFMKEIAPNIWPSNQRKAFCWSARPSIFNNDARLGCHAKEGNPFGPFWDHSGVEFVDDIFFGDRIEQGHDIAEKNVIDKWLKEFPSSIYPVLSFSSAPTPFPARSSDRHLQKFLKWSPFIADQASQFINENLKRPIIAIHLRNNIDWDNVCRHVQEGQTTKLFGSAQCTGDFGEFGNLTKEMCAPSLKTILDDVEYEVKRLNARSVFVSSDREHYINELNERLTPFNVNVRRRNPDEPHVSLAILGQADHFIGNCVSTFSSFVYRERKYGNVTPKSTSFFGCRWHKRQTEKSEL</sequence>
<dbReference type="InterPro" id="IPR039922">
    <property type="entry name" value="POFUT1"/>
</dbReference>
<dbReference type="Pfam" id="PF10250">
    <property type="entry name" value="O-FucT"/>
    <property type="match status" value="1"/>
</dbReference>
<dbReference type="PANTHER" id="PTHR21420:SF10">
    <property type="entry name" value="GDP-FUCOSE PROTEIN O-FUCOSYLTRANSFERASE 1"/>
    <property type="match status" value="1"/>
</dbReference>
<evidence type="ECO:0000256" key="8">
    <source>
        <dbReference type="ARBA" id="ARBA00022824"/>
    </source>
</evidence>
<feature type="signal peptide" evidence="17">
    <location>
        <begin position="1"/>
        <end position="16"/>
    </location>
</feature>
<keyword evidence="12" id="KW-0294">Fucose metabolism</keyword>
<dbReference type="Gene3D" id="3.40.50.11340">
    <property type="match status" value="1"/>
</dbReference>
<dbReference type="GO" id="GO:0005783">
    <property type="term" value="C:endoplasmic reticulum"/>
    <property type="evidence" value="ECO:0007669"/>
    <property type="project" value="UniProtKB-SubCell"/>
</dbReference>
<dbReference type="OrthoDB" id="10050276at2759"/>
<keyword evidence="7 18" id="KW-0808">Transferase</keyword>
<dbReference type="UniPathway" id="UPA00378"/>
<keyword evidence="10" id="KW-1015">Disulfide bond</keyword>
<evidence type="ECO:0000256" key="3">
    <source>
        <dbReference type="ARBA" id="ARBA00010626"/>
    </source>
</evidence>
<evidence type="ECO:0000256" key="6">
    <source>
        <dbReference type="ARBA" id="ARBA00022676"/>
    </source>
</evidence>
<keyword evidence="17" id="KW-0732">Signal</keyword>
<keyword evidence="8" id="KW-0256">Endoplasmic reticulum</keyword>
<gene>
    <name evidence="18" type="primary">C15C7.7</name>
    <name evidence="18" type="ORF">Tcan_03893</name>
</gene>
<evidence type="ECO:0000256" key="9">
    <source>
        <dbReference type="ARBA" id="ARBA00022976"/>
    </source>
</evidence>
<protein>
    <recommendedName>
        <fullName evidence="5">GDP-fucose protein O-fucosyltransferase 1</fullName>
        <ecNumber evidence="4">2.4.1.221</ecNumber>
    </recommendedName>
    <alternativeName>
        <fullName evidence="14">Peptide-O-fucosyltransferase 1</fullName>
    </alternativeName>
</protein>
<reference evidence="18 19" key="1">
    <citation type="submission" date="2014-11" db="EMBL/GenBank/DDBJ databases">
        <title>Genetic blueprint of the zoonotic pathogen Toxocara canis.</title>
        <authorList>
            <person name="Zhu X.-Q."/>
            <person name="Korhonen P.K."/>
            <person name="Cai H."/>
            <person name="Young N.D."/>
            <person name="Nejsum P."/>
            <person name="von Samson-Himmelstjerna G."/>
            <person name="Boag P.R."/>
            <person name="Tan P."/>
            <person name="Li Q."/>
            <person name="Min J."/>
            <person name="Yang Y."/>
            <person name="Wang X."/>
            <person name="Fang X."/>
            <person name="Hall R.S."/>
            <person name="Hofmann A."/>
            <person name="Sternberg P.W."/>
            <person name="Jex A.R."/>
            <person name="Gasser R.B."/>
        </authorList>
    </citation>
    <scope>NUCLEOTIDE SEQUENCE [LARGE SCALE GENOMIC DNA]</scope>
    <source>
        <strain evidence="18">PN_DK_2014</strain>
    </source>
</reference>
<evidence type="ECO:0000256" key="4">
    <source>
        <dbReference type="ARBA" id="ARBA00012196"/>
    </source>
</evidence>
<dbReference type="Gene3D" id="3.40.50.11350">
    <property type="match status" value="1"/>
</dbReference>
<dbReference type="EC" id="2.4.1.221" evidence="4"/>
<evidence type="ECO:0000256" key="1">
    <source>
        <dbReference type="ARBA" id="ARBA00004240"/>
    </source>
</evidence>
<accession>A0A0B2UTW6</accession>
<dbReference type="STRING" id="6265.A0A0B2UTW6"/>
<evidence type="ECO:0000256" key="16">
    <source>
        <dbReference type="ARBA" id="ARBA00048647"/>
    </source>
</evidence>
<proteinExistence type="inferred from homology"/>
<comment type="caution">
    <text evidence="18">The sequence shown here is derived from an EMBL/GenBank/DDBJ whole genome shotgun (WGS) entry which is preliminary data.</text>
</comment>
<dbReference type="OMA" id="KWQAKYP"/>
<comment type="similarity">
    <text evidence="3">Belongs to the glycosyltransferase 65 family.</text>
</comment>
<dbReference type="PANTHER" id="PTHR21420">
    <property type="entry name" value="GDP-FUCOSE PROTEIN O-FUCOSYLTRANSFERASE 1"/>
    <property type="match status" value="1"/>
</dbReference>
<feature type="chain" id="PRO_5002077602" description="GDP-fucose protein O-fucosyltransferase 1" evidence="17">
    <location>
        <begin position="17"/>
        <end position="388"/>
    </location>
</feature>
<dbReference type="Proteomes" id="UP000031036">
    <property type="component" value="Unassembled WGS sequence"/>
</dbReference>
<dbReference type="GO" id="GO:0006004">
    <property type="term" value="P:fucose metabolic process"/>
    <property type="evidence" value="ECO:0007669"/>
    <property type="project" value="UniProtKB-KW"/>
</dbReference>
<keyword evidence="11" id="KW-0325">Glycoprotein</keyword>
<comment type="catalytic activity">
    <reaction evidence="15">
        <text>L-threonyl-[protein] + GDP-beta-L-fucose = 3-O-(alpha-L-fucosyl)-L-threonyl-[protein] + GDP + H(+)</text>
        <dbReference type="Rhea" id="RHEA:70491"/>
        <dbReference type="Rhea" id="RHEA-COMP:11060"/>
        <dbReference type="Rhea" id="RHEA-COMP:17915"/>
        <dbReference type="ChEBI" id="CHEBI:15378"/>
        <dbReference type="ChEBI" id="CHEBI:30013"/>
        <dbReference type="ChEBI" id="CHEBI:57273"/>
        <dbReference type="ChEBI" id="CHEBI:58189"/>
        <dbReference type="ChEBI" id="CHEBI:189631"/>
        <dbReference type="EC" id="2.4.1.221"/>
    </reaction>
    <physiologicalReaction direction="left-to-right" evidence="15">
        <dbReference type="Rhea" id="RHEA:70492"/>
    </physiologicalReaction>
</comment>
<evidence type="ECO:0000256" key="15">
    <source>
        <dbReference type="ARBA" id="ARBA00047273"/>
    </source>
</evidence>
<keyword evidence="19" id="KW-1185">Reference proteome</keyword>
<comment type="subcellular location">
    <subcellularLocation>
        <location evidence="1">Endoplasmic reticulum</location>
    </subcellularLocation>
</comment>
<evidence type="ECO:0000256" key="12">
    <source>
        <dbReference type="ARBA" id="ARBA00023253"/>
    </source>
</evidence>
<dbReference type="EMBL" id="JPKZ01003189">
    <property type="protein sequence ID" value="KHN72828.1"/>
    <property type="molecule type" value="Genomic_DNA"/>
</dbReference>
<comment type="pathway">
    <text evidence="2">Protein modification; protein glycosylation.</text>
</comment>
<comment type="catalytic activity">
    <reaction evidence="16">
        <text>L-seryl-[protein] + GDP-beta-L-fucose = 3-O-(alpha-L-fucosyl)-L-seryl-[protein] + GDP + H(+)</text>
        <dbReference type="Rhea" id="RHEA:63644"/>
        <dbReference type="Rhea" id="RHEA-COMP:9863"/>
        <dbReference type="Rhea" id="RHEA-COMP:17914"/>
        <dbReference type="ChEBI" id="CHEBI:15378"/>
        <dbReference type="ChEBI" id="CHEBI:29999"/>
        <dbReference type="ChEBI" id="CHEBI:57273"/>
        <dbReference type="ChEBI" id="CHEBI:58189"/>
        <dbReference type="ChEBI" id="CHEBI:189632"/>
        <dbReference type="EC" id="2.4.1.221"/>
    </reaction>
    <physiologicalReaction direction="left-to-right" evidence="16">
        <dbReference type="Rhea" id="RHEA:63645"/>
    </physiologicalReaction>
</comment>
<dbReference type="CDD" id="cd11302">
    <property type="entry name" value="O-FucT-1"/>
    <property type="match status" value="1"/>
</dbReference>
<keyword evidence="6 18" id="KW-0328">Glycosyltransferase</keyword>
<dbReference type="GO" id="GO:0046922">
    <property type="term" value="F:peptide-O-fucosyltransferase activity"/>
    <property type="evidence" value="ECO:0007669"/>
    <property type="project" value="UniProtKB-EC"/>
</dbReference>
<keyword evidence="9" id="KW-0914">Notch signaling pathway</keyword>
<evidence type="ECO:0000256" key="11">
    <source>
        <dbReference type="ARBA" id="ARBA00023180"/>
    </source>
</evidence>
<name>A0A0B2UTW6_TOXCA</name>
<keyword evidence="13" id="KW-0119">Carbohydrate metabolism</keyword>
<evidence type="ECO:0000256" key="13">
    <source>
        <dbReference type="ARBA" id="ARBA00023277"/>
    </source>
</evidence>
<evidence type="ECO:0000256" key="2">
    <source>
        <dbReference type="ARBA" id="ARBA00004922"/>
    </source>
</evidence>
<organism evidence="18 19">
    <name type="scientific">Toxocara canis</name>
    <name type="common">Canine roundworm</name>
    <dbReference type="NCBI Taxonomy" id="6265"/>
    <lineage>
        <taxon>Eukaryota</taxon>
        <taxon>Metazoa</taxon>
        <taxon>Ecdysozoa</taxon>
        <taxon>Nematoda</taxon>
        <taxon>Chromadorea</taxon>
        <taxon>Rhabditida</taxon>
        <taxon>Spirurina</taxon>
        <taxon>Ascaridomorpha</taxon>
        <taxon>Ascaridoidea</taxon>
        <taxon>Toxocaridae</taxon>
        <taxon>Toxocara</taxon>
    </lineage>
</organism>
<evidence type="ECO:0000256" key="17">
    <source>
        <dbReference type="SAM" id="SignalP"/>
    </source>
</evidence>
<dbReference type="InterPro" id="IPR019378">
    <property type="entry name" value="GDP-Fuc_O-FucTrfase"/>
</dbReference>